<reference evidence="3" key="1">
    <citation type="journal article" date="2014" name="Nat. Genet.">
        <title>Genome of the human hookworm Necator americanus.</title>
        <authorList>
            <person name="Tang Y.T."/>
            <person name="Gao X."/>
            <person name="Rosa B.A."/>
            <person name="Abubucker S."/>
            <person name="Hallsworth-Pepin K."/>
            <person name="Martin J."/>
            <person name="Tyagi R."/>
            <person name="Heizer E."/>
            <person name="Zhang X."/>
            <person name="Bhonagiri-Palsikar V."/>
            <person name="Minx P."/>
            <person name="Warren W.C."/>
            <person name="Wang Q."/>
            <person name="Zhan B."/>
            <person name="Hotez P.J."/>
            <person name="Sternberg P.W."/>
            <person name="Dougall A."/>
            <person name="Gaze S.T."/>
            <person name="Mulvenna J."/>
            <person name="Sotillo J."/>
            <person name="Ranganathan S."/>
            <person name="Rabelo E.M."/>
            <person name="Wilson R.K."/>
            <person name="Felgner P.L."/>
            <person name="Bethony J."/>
            <person name="Hawdon J.M."/>
            <person name="Gasser R.B."/>
            <person name="Loukas A."/>
            <person name="Mitreva M."/>
        </authorList>
    </citation>
    <scope>NUCLEOTIDE SEQUENCE [LARGE SCALE GENOMIC DNA]</scope>
</reference>
<keyword evidence="3" id="KW-1185">Reference proteome</keyword>
<feature type="domain" description="SCP" evidence="1">
    <location>
        <begin position="45"/>
        <end position="159"/>
    </location>
</feature>
<dbReference type="SMART" id="SM00198">
    <property type="entry name" value="SCP"/>
    <property type="match status" value="1"/>
</dbReference>
<dbReference type="SUPFAM" id="SSF55797">
    <property type="entry name" value="PR-1-like"/>
    <property type="match status" value="1"/>
</dbReference>
<name>W2TMX7_NECAM</name>
<accession>W2TMX7</accession>
<dbReference type="STRING" id="51031.W2TMX7"/>
<dbReference type="Gene3D" id="3.40.33.10">
    <property type="entry name" value="CAP"/>
    <property type="match status" value="1"/>
</dbReference>
<evidence type="ECO:0000313" key="2">
    <source>
        <dbReference type="EMBL" id="ETN83128.1"/>
    </source>
</evidence>
<sequence>MADNNKIWQALANKRILLVESLQLHYNAVTSAKDFKCGNSMISDEWRNEILSLVNDYRRKVSKGEQEGSTAPLPTAKQMNELTWDCNIEAAAQKAAASCPSRPSPVPKYTGNQQANEIGYLKMTAPTAGDVYIKNDDAATYCGEPTCDCVNGLCKNTVEPALFTSTICGTGTKACAGAFSDQFRDIARNMSNYYR</sequence>
<dbReference type="KEGG" id="nai:NECAME_17567"/>
<gene>
    <name evidence="2" type="ORF">NECAME_17567</name>
</gene>
<dbReference type="Proteomes" id="UP000053676">
    <property type="component" value="Unassembled WGS sequence"/>
</dbReference>
<organism evidence="2 3">
    <name type="scientific">Necator americanus</name>
    <name type="common">Human hookworm</name>
    <dbReference type="NCBI Taxonomy" id="51031"/>
    <lineage>
        <taxon>Eukaryota</taxon>
        <taxon>Metazoa</taxon>
        <taxon>Ecdysozoa</taxon>
        <taxon>Nematoda</taxon>
        <taxon>Chromadorea</taxon>
        <taxon>Rhabditida</taxon>
        <taxon>Rhabditina</taxon>
        <taxon>Rhabditomorpha</taxon>
        <taxon>Strongyloidea</taxon>
        <taxon>Ancylostomatidae</taxon>
        <taxon>Bunostominae</taxon>
        <taxon>Necator</taxon>
    </lineage>
</organism>
<dbReference type="InterPro" id="IPR035940">
    <property type="entry name" value="CAP_sf"/>
</dbReference>
<dbReference type="OrthoDB" id="10603222at2759"/>
<dbReference type="InterPro" id="IPR014044">
    <property type="entry name" value="CAP_dom"/>
</dbReference>
<dbReference type="EMBL" id="KI658294">
    <property type="protein sequence ID" value="ETN83128.1"/>
    <property type="molecule type" value="Genomic_DNA"/>
</dbReference>
<dbReference type="Pfam" id="PF00188">
    <property type="entry name" value="CAP"/>
    <property type="match status" value="1"/>
</dbReference>
<dbReference type="AlphaFoldDB" id="W2TMX7"/>
<proteinExistence type="predicted"/>
<protein>
    <submittedName>
        <fullName evidence="2">SCP-like protein</fullName>
    </submittedName>
</protein>
<evidence type="ECO:0000313" key="3">
    <source>
        <dbReference type="Proteomes" id="UP000053676"/>
    </source>
</evidence>
<evidence type="ECO:0000259" key="1">
    <source>
        <dbReference type="SMART" id="SM00198"/>
    </source>
</evidence>